<evidence type="ECO:0000256" key="3">
    <source>
        <dbReference type="ARBA" id="ARBA00022691"/>
    </source>
</evidence>
<organism evidence="4 5">
    <name type="scientific">Brevibacterium luteolum</name>
    <dbReference type="NCBI Taxonomy" id="199591"/>
    <lineage>
        <taxon>Bacteria</taxon>
        <taxon>Bacillati</taxon>
        <taxon>Actinomycetota</taxon>
        <taxon>Actinomycetes</taxon>
        <taxon>Micrococcales</taxon>
        <taxon>Brevibacteriaceae</taxon>
        <taxon>Brevibacterium</taxon>
    </lineage>
</organism>
<dbReference type="Pfam" id="PF01596">
    <property type="entry name" value="Methyltransf_3"/>
    <property type="match status" value="1"/>
</dbReference>
<dbReference type="InterPro" id="IPR002935">
    <property type="entry name" value="SAM_O-MeTrfase"/>
</dbReference>
<sequence length="187" mass="20549">MWEEGREFDAEQQDRLDRRRNLEPESAELLNILVRSLAPTAVLELGTSNGFSAIWIAEALESSGGTLLTVDNDPGRAAEATKNLVDADVADRIDQRVADAADVLAEQPDESWGFVFLDAERTHYVNYWPEVDRILAPGGLLVVDNCISHAHEVADFRALVGACRDYRQALVPIGAGLLLISKERHAA</sequence>
<protein>
    <submittedName>
        <fullName evidence="4">Methyltransferase domain-containing protein</fullName>
    </submittedName>
</protein>
<keyword evidence="2 4" id="KW-0808">Transferase</keyword>
<dbReference type="AlphaFoldDB" id="A0A6G8L1D1"/>
<gene>
    <name evidence="4" type="ORF">EW640_10690</name>
</gene>
<evidence type="ECO:0000256" key="2">
    <source>
        <dbReference type="ARBA" id="ARBA00022679"/>
    </source>
</evidence>
<dbReference type="EMBL" id="CP035810">
    <property type="protein sequence ID" value="QIN30550.1"/>
    <property type="molecule type" value="Genomic_DNA"/>
</dbReference>
<dbReference type="InterPro" id="IPR029063">
    <property type="entry name" value="SAM-dependent_MTases_sf"/>
</dbReference>
<dbReference type="GO" id="GO:0032259">
    <property type="term" value="P:methylation"/>
    <property type="evidence" value="ECO:0007669"/>
    <property type="project" value="UniProtKB-KW"/>
</dbReference>
<evidence type="ECO:0000313" key="5">
    <source>
        <dbReference type="Proteomes" id="UP000501518"/>
    </source>
</evidence>
<evidence type="ECO:0000313" key="4">
    <source>
        <dbReference type="EMBL" id="QIN30550.1"/>
    </source>
</evidence>
<proteinExistence type="predicted"/>
<dbReference type="PANTHER" id="PTHR43167:SF1">
    <property type="entry name" value="PUTATIVE (AFU_ORTHOLOGUE AFUA_6G01830)-RELATED"/>
    <property type="match status" value="1"/>
</dbReference>
<dbReference type="Proteomes" id="UP000501518">
    <property type="component" value="Chromosome"/>
</dbReference>
<dbReference type="GO" id="GO:0008171">
    <property type="term" value="F:O-methyltransferase activity"/>
    <property type="evidence" value="ECO:0007669"/>
    <property type="project" value="InterPro"/>
</dbReference>
<dbReference type="CDD" id="cd02440">
    <property type="entry name" value="AdoMet_MTases"/>
    <property type="match status" value="1"/>
</dbReference>
<keyword evidence="3" id="KW-0949">S-adenosyl-L-methionine</keyword>
<dbReference type="KEGG" id="blut:EW640_10690"/>
<keyword evidence="1 4" id="KW-0489">Methyltransferase</keyword>
<dbReference type="SUPFAM" id="SSF53335">
    <property type="entry name" value="S-adenosyl-L-methionine-dependent methyltransferases"/>
    <property type="match status" value="1"/>
</dbReference>
<reference evidence="4 5" key="1">
    <citation type="submission" date="2019-02" db="EMBL/GenBank/DDBJ databases">
        <title>Complete Genome Sequence and Methylome Analysis of Brevibacterium luteolum NEB1784.</title>
        <authorList>
            <person name="Fomenkov A."/>
            <person name="Roberts R.J."/>
        </authorList>
    </citation>
    <scope>NUCLEOTIDE SEQUENCE [LARGE SCALE GENOMIC DNA]</scope>
    <source>
        <strain evidence="4 5">NEB1784</strain>
    </source>
</reference>
<dbReference type="PANTHER" id="PTHR43167">
    <property type="entry name" value="PUTATIVE (AFU_ORTHOLOGUE AFUA_6G01830)-RELATED"/>
    <property type="match status" value="1"/>
</dbReference>
<dbReference type="PROSITE" id="PS51682">
    <property type="entry name" value="SAM_OMT_I"/>
    <property type="match status" value="1"/>
</dbReference>
<accession>A0A6G8L1D1</accession>
<evidence type="ECO:0000256" key="1">
    <source>
        <dbReference type="ARBA" id="ARBA00022603"/>
    </source>
</evidence>
<dbReference type="Gene3D" id="3.40.50.150">
    <property type="entry name" value="Vaccinia Virus protein VP39"/>
    <property type="match status" value="1"/>
</dbReference>
<name>A0A6G8L1D1_9MICO</name>